<dbReference type="Pfam" id="PF18758">
    <property type="entry name" value="KDZ"/>
    <property type="match status" value="1"/>
</dbReference>
<reference evidence="2" key="1">
    <citation type="submission" date="2020-11" db="EMBL/GenBank/DDBJ databases">
        <authorList>
            <consortium name="DOE Joint Genome Institute"/>
            <person name="Ahrendt S."/>
            <person name="Riley R."/>
            <person name="Andreopoulos W."/>
            <person name="Labutti K."/>
            <person name="Pangilinan J."/>
            <person name="Ruiz-Duenas F.J."/>
            <person name="Barrasa J.M."/>
            <person name="Sanchez-Garcia M."/>
            <person name="Camarero S."/>
            <person name="Miyauchi S."/>
            <person name="Serrano A."/>
            <person name="Linde D."/>
            <person name="Babiker R."/>
            <person name="Drula E."/>
            <person name="Ayuso-Fernandez I."/>
            <person name="Pacheco R."/>
            <person name="Padilla G."/>
            <person name="Ferreira P."/>
            <person name="Barriuso J."/>
            <person name="Kellner H."/>
            <person name="Castanera R."/>
            <person name="Alfaro M."/>
            <person name="Ramirez L."/>
            <person name="Pisabarro A.G."/>
            <person name="Kuo A."/>
            <person name="Tritt A."/>
            <person name="Lipzen A."/>
            <person name="He G."/>
            <person name="Yan M."/>
            <person name="Ng V."/>
            <person name="Cullen D."/>
            <person name="Martin F."/>
            <person name="Rosso M.-N."/>
            <person name="Henrissat B."/>
            <person name="Hibbett D."/>
            <person name="Martinez A.T."/>
            <person name="Grigoriev I.V."/>
        </authorList>
    </citation>
    <scope>NUCLEOTIDE SEQUENCE</scope>
    <source>
        <strain evidence="2">ATCC 90797</strain>
    </source>
</reference>
<dbReference type="AlphaFoldDB" id="A0A9P6D5S9"/>
<keyword evidence="1" id="KW-0472">Membrane</keyword>
<feature type="transmembrane region" description="Helical" evidence="1">
    <location>
        <begin position="130"/>
        <end position="156"/>
    </location>
</feature>
<comment type="caution">
    <text evidence="2">The sequence shown here is derived from an EMBL/GenBank/DDBJ whole genome shotgun (WGS) entry which is preliminary data.</text>
</comment>
<protein>
    <submittedName>
        <fullName evidence="2">Uncharacterized protein</fullName>
    </submittedName>
</protein>
<organism evidence="2 3">
    <name type="scientific">Pleurotus eryngii</name>
    <name type="common">Boletus of the steppes</name>
    <dbReference type="NCBI Taxonomy" id="5323"/>
    <lineage>
        <taxon>Eukaryota</taxon>
        <taxon>Fungi</taxon>
        <taxon>Dikarya</taxon>
        <taxon>Basidiomycota</taxon>
        <taxon>Agaricomycotina</taxon>
        <taxon>Agaricomycetes</taxon>
        <taxon>Agaricomycetidae</taxon>
        <taxon>Agaricales</taxon>
        <taxon>Pleurotineae</taxon>
        <taxon>Pleurotaceae</taxon>
        <taxon>Pleurotus</taxon>
    </lineage>
</organism>
<dbReference type="Proteomes" id="UP000807025">
    <property type="component" value="Unassembled WGS sequence"/>
</dbReference>
<keyword evidence="1" id="KW-0812">Transmembrane</keyword>
<keyword evidence="1" id="KW-1133">Transmembrane helix</keyword>
<sequence length="248" mass="28481">MDFYQSLEQLHNGSGLDDPLWLYGLILQEDTNFKQKSQLHSTNNHDPALGPGWAMFMAGDTYFDHLSKYVDPEEINHCVGFVALWSANMCRSKGLCATGIRSVSCAHSDMFQPNSIRDLHKGERYANMDYIFLSSIMATSLFLVTITYDIACQWYWNFFTHMTQLPSALQLSSHIDVCFCIPKFHLADHKESCHAPFSLNYTKWVGQTNSEGIECIWLWLNKVSHSVSMMGQGGQQNMLDDFCNFWNW</sequence>
<dbReference type="EMBL" id="MU154581">
    <property type="protein sequence ID" value="KAF9493806.1"/>
    <property type="molecule type" value="Genomic_DNA"/>
</dbReference>
<dbReference type="OrthoDB" id="3192989at2759"/>
<keyword evidence="3" id="KW-1185">Reference proteome</keyword>
<evidence type="ECO:0000313" key="3">
    <source>
        <dbReference type="Proteomes" id="UP000807025"/>
    </source>
</evidence>
<dbReference type="InterPro" id="IPR040521">
    <property type="entry name" value="KDZ"/>
</dbReference>
<evidence type="ECO:0000313" key="2">
    <source>
        <dbReference type="EMBL" id="KAF9493806.1"/>
    </source>
</evidence>
<gene>
    <name evidence="2" type="ORF">BDN71DRAFT_1483327</name>
</gene>
<name>A0A9P6D5S9_PLEER</name>
<proteinExistence type="predicted"/>
<evidence type="ECO:0000256" key="1">
    <source>
        <dbReference type="SAM" id="Phobius"/>
    </source>
</evidence>
<accession>A0A9P6D5S9</accession>